<dbReference type="PANTHER" id="PTHR43742:SF6">
    <property type="entry name" value="OXIDOREDUCTASE YYAE-RELATED"/>
    <property type="match status" value="1"/>
</dbReference>
<protein>
    <submittedName>
        <fullName evidence="8">Molybdopterin-dependent oxidoreductase</fullName>
    </submittedName>
</protein>
<dbReference type="CDD" id="cd02781">
    <property type="entry name" value="MopB_CT_Acetylene-hydratase"/>
    <property type="match status" value="1"/>
</dbReference>
<dbReference type="InterPro" id="IPR009010">
    <property type="entry name" value="Asp_de-COase-like_dom_sf"/>
</dbReference>
<dbReference type="Pfam" id="PF00384">
    <property type="entry name" value="Molybdopterin"/>
    <property type="match status" value="1"/>
</dbReference>
<keyword evidence="3" id="KW-0408">Iron</keyword>
<dbReference type="Proteomes" id="UP001597018">
    <property type="component" value="Unassembled WGS sequence"/>
</dbReference>
<sequence>MVAARRVPGYCTLCKSHCGSVSVVEGDRLLSVEPLTGHPTGGALCAKGRAMPELTASPKRLLRPLKRTNPKDADDPGWVPIGWDEALDEIAARLADIRAESGPEAVAFAVTTPSGTPMVDGSEWVNRLVRHFGSPNIIYATEICGWHKNFAHAFTYGRGIGTPDYRNAELIVLWGHNPARTWLAQASAIGEARRDGATVVVVDPKRAGSGQQADRWLRIRPGTDAALALGAVHHLLRGESYDAEFVRAWTNAPLLVDDTGELLREQGDFLVWDTASGAPRRYDTTRPLRAPEAVALRGRFRMPDGRTARPVLDLLAEHVAKWTPQRVAETTWIDEADVADFYALLAEHRRVAYYCWTGVGQHTNATQTERAIGVLYALLGCYDQPGALRWLDEHRTNALGPFSILPRAQREKALGLREMPLGPPAQGHVTARDFRRAVLSGEPYRVRAMVGFGANMVVSQGSAEDNRDALRALDFQVQCDMFANPTARTADILLPVCAPPEREGLMIGFDNSAEGLEHVQLRPRVLPPAGESRSDYDIVFGLAERLGLAAEFFHGDLDAGWNHQLAPLGITVDELRRHPEGVRIPLSQRDREYATERPDGTVTGFATRTRRVELYSELLREHGQPALPTFTEPDPVRPGDAAFPYVLTTAKNGHFTHSSLRSLGSLRRRSPDPGVDVHPALAAERGLAEGDWAAVRTPRGQARLRVRFDDTLHPHVVIAEHGWWDDSPPTGTPGLAALGERTSNINAVLSDSTRDPVSGSVPLRAVACDVRRDDETSAGNWAGWRAFRVTDRHPVDNDAVALTLRPVDDGAVPEFRPGQHVAVRAPELGAQRAYSLIGAPGSGLLRIAVKNIGGRMSAHLHDSAPDVLELRAPTGVFTPPVRGDRPVLCIGGGIGVTPFLGYLETLARERTSPPRVQIVYTRRRAPGPAPLADRLGELARQLPAVSVHEHLTGQGTGRFTADELDADLLAARPLVYLCGPAALMAELTDQLVARGVPRFDVVTEEFFTEVEIPESLAPAEVRFRRSGKRIRWTPDSGSLLDAAEAAGIPLGSGCRTGVCESCRVEVRTGDVAHLSTVDAAVGDCLTCQAIPLSDVELDA</sequence>
<dbReference type="Gene3D" id="3.30.200.210">
    <property type="match status" value="1"/>
</dbReference>
<dbReference type="CDD" id="cd00207">
    <property type="entry name" value="fer2"/>
    <property type="match status" value="1"/>
</dbReference>
<dbReference type="InterPro" id="IPR039261">
    <property type="entry name" value="FNR_nucleotide-bd"/>
</dbReference>
<dbReference type="InterPro" id="IPR037949">
    <property type="entry name" value="MopB_CT_Acetylene-hydratase"/>
</dbReference>
<organism evidence="8 9">
    <name type="scientific">Saccharopolyspora rosea</name>
    <dbReference type="NCBI Taxonomy" id="524884"/>
    <lineage>
        <taxon>Bacteria</taxon>
        <taxon>Bacillati</taxon>
        <taxon>Actinomycetota</taxon>
        <taxon>Actinomycetes</taxon>
        <taxon>Pseudonocardiales</taxon>
        <taxon>Pseudonocardiaceae</taxon>
        <taxon>Saccharopolyspora</taxon>
    </lineage>
</organism>
<evidence type="ECO:0000313" key="8">
    <source>
        <dbReference type="EMBL" id="MFD0921611.1"/>
    </source>
</evidence>
<keyword evidence="2" id="KW-0479">Metal-binding</keyword>
<dbReference type="InterPro" id="IPR012675">
    <property type="entry name" value="Beta-grasp_dom_sf"/>
</dbReference>
<evidence type="ECO:0000259" key="7">
    <source>
        <dbReference type="PROSITE" id="PS51669"/>
    </source>
</evidence>
<dbReference type="InterPro" id="IPR050612">
    <property type="entry name" value="Prok_Mopterin_Oxidored"/>
</dbReference>
<evidence type="ECO:0000256" key="1">
    <source>
        <dbReference type="ARBA" id="ARBA00010312"/>
    </source>
</evidence>
<dbReference type="SUPFAM" id="SSF50692">
    <property type="entry name" value="ADC-like"/>
    <property type="match status" value="1"/>
</dbReference>
<dbReference type="InterPro" id="IPR001041">
    <property type="entry name" value="2Fe-2S_ferredoxin-type"/>
</dbReference>
<dbReference type="PROSITE" id="PS51384">
    <property type="entry name" value="FAD_FR"/>
    <property type="match status" value="1"/>
</dbReference>
<dbReference type="Pfam" id="PF04879">
    <property type="entry name" value="Molybdop_Fe4S4"/>
    <property type="match status" value="1"/>
</dbReference>
<comment type="similarity">
    <text evidence="1">Belongs to the prokaryotic molybdopterin-containing oxidoreductase family.</text>
</comment>
<dbReference type="SUPFAM" id="SSF63380">
    <property type="entry name" value="Riboflavin synthase domain-like"/>
    <property type="match status" value="1"/>
</dbReference>
<evidence type="ECO:0000256" key="4">
    <source>
        <dbReference type="ARBA" id="ARBA00023014"/>
    </source>
</evidence>
<dbReference type="Pfam" id="PF00111">
    <property type="entry name" value="Fer2"/>
    <property type="match status" value="1"/>
</dbReference>
<evidence type="ECO:0000256" key="2">
    <source>
        <dbReference type="ARBA" id="ARBA00022723"/>
    </source>
</evidence>
<dbReference type="Pfam" id="PF01568">
    <property type="entry name" value="Molydop_binding"/>
    <property type="match status" value="1"/>
</dbReference>
<dbReference type="PROSITE" id="PS51669">
    <property type="entry name" value="4FE4S_MOW_BIS_MGD"/>
    <property type="match status" value="1"/>
</dbReference>
<dbReference type="Gene3D" id="3.40.228.10">
    <property type="entry name" value="Dimethylsulfoxide Reductase, domain 2"/>
    <property type="match status" value="1"/>
</dbReference>
<dbReference type="InterPro" id="IPR017938">
    <property type="entry name" value="Riboflavin_synthase-like_b-brl"/>
</dbReference>
<dbReference type="Gene3D" id="3.40.50.740">
    <property type="match status" value="1"/>
</dbReference>
<comment type="caution">
    <text evidence="8">The sequence shown here is derived from an EMBL/GenBank/DDBJ whole genome shotgun (WGS) entry which is preliminary data.</text>
</comment>
<dbReference type="SMART" id="SM00926">
    <property type="entry name" value="Molybdop_Fe4S4"/>
    <property type="match status" value="1"/>
</dbReference>
<dbReference type="Gene3D" id="2.40.40.20">
    <property type="match status" value="1"/>
</dbReference>
<evidence type="ECO:0000259" key="5">
    <source>
        <dbReference type="PROSITE" id="PS51085"/>
    </source>
</evidence>
<proteinExistence type="inferred from homology"/>
<dbReference type="PRINTS" id="PR00410">
    <property type="entry name" value="PHEHYDRXLASE"/>
</dbReference>
<dbReference type="InterPro" id="IPR006656">
    <property type="entry name" value="Mopterin_OxRdtase"/>
</dbReference>
<evidence type="ECO:0000256" key="3">
    <source>
        <dbReference type="ARBA" id="ARBA00023004"/>
    </source>
</evidence>
<dbReference type="SUPFAM" id="SSF54292">
    <property type="entry name" value="2Fe-2S ferredoxin-like"/>
    <property type="match status" value="1"/>
</dbReference>
<evidence type="ECO:0000313" key="9">
    <source>
        <dbReference type="Proteomes" id="UP001597018"/>
    </source>
</evidence>
<dbReference type="Gene3D" id="2.40.30.10">
    <property type="entry name" value="Translation factors"/>
    <property type="match status" value="1"/>
</dbReference>
<dbReference type="SUPFAM" id="SSF52343">
    <property type="entry name" value="Ferredoxin reductase-like, C-terminal NADP-linked domain"/>
    <property type="match status" value="1"/>
</dbReference>
<dbReference type="InterPro" id="IPR006963">
    <property type="entry name" value="Mopterin_OxRdtase_4Fe-4S_dom"/>
</dbReference>
<feature type="domain" description="4Fe-4S Mo/W bis-MGD-type" evidence="7">
    <location>
        <begin position="4"/>
        <end position="59"/>
    </location>
</feature>
<accession>A0ABW3FYG2</accession>
<dbReference type="InterPro" id="IPR036010">
    <property type="entry name" value="2Fe-2S_ferredoxin-like_sf"/>
</dbReference>
<feature type="domain" description="FAD-binding FR-type" evidence="6">
    <location>
        <begin position="782"/>
        <end position="880"/>
    </location>
</feature>
<keyword evidence="4" id="KW-0411">Iron-sulfur</keyword>
<dbReference type="SUPFAM" id="SSF53706">
    <property type="entry name" value="Formate dehydrogenase/DMSO reductase, domains 1-3"/>
    <property type="match status" value="1"/>
</dbReference>
<dbReference type="Gene3D" id="3.40.50.80">
    <property type="entry name" value="Nucleotide-binding domain of ferredoxin-NADP reductase (FNR) module"/>
    <property type="match status" value="1"/>
</dbReference>
<dbReference type="Gene3D" id="3.10.20.30">
    <property type="match status" value="1"/>
</dbReference>
<dbReference type="PANTHER" id="PTHR43742">
    <property type="entry name" value="TRIMETHYLAMINE-N-OXIDE REDUCTASE"/>
    <property type="match status" value="1"/>
</dbReference>
<keyword evidence="9" id="KW-1185">Reference proteome</keyword>
<evidence type="ECO:0000259" key="6">
    <source>
        <dbReference type="PROSITE" id="PS51384"/>
    </source>
</evidence>
<feature type="domain" description="2Fe-2S ferredoxin-type" evidence="5">
    <location>
        <begin position="1019"/>
        <end position="1099"/>
    </location>
</feature>
<reference evidence="9" key="1">
    <citation type="journal article" date="2019" name="Int. J. Syst. Evol. Microbiol.">
        <title>The Global Catalogue of Microorganisms (GCM) 10K type strain sequencing project: providing services to taxonomists for standard genome sequencing and annotation.</title>
        <authorList>
            <consortium name="The Broad Institute Genomics Platform"/>
            <consortium name="The Broad Institute Genome Sequencing Center for Infectious Disease"/>
            <person name="Wu L."/>
            <person name="Ma J."/>
        </authorList>
    </citation>
    <scope>NUCLEOTIDE SEQUENCE [LARGE SCALE GENOMIC DNA]</scope>
    <source>
        <strain evidence="9">CCUG 56401</strain>
    </source>
</reference>
<dbReference type="InterPro" id="IPR017927">
    <property type="entry name" value="FAD-bd_FR_type"/>
</dbReference>
<gene>
    <name evidence="8" type="ORF">ACFQ16_17845</name>
</gene>
<name>A0ABW3FYG2_9PSEU</name>
<dbReference type="RefSeq" id="WP_380758619.1">
    <property type="nucleotide sequence ID" value="NZ_JBHTIW010000014.1"/>
</dbReference>
<dbReference type="EMBL" id="JBHTIW010000014">
    <property type="protein sequence ID" value="MFD0921611.1"/>
    <property type="molecule type" value="Genomic_DNA"/>
</dbReference>
<dbReference type="InterPro" id="IPR006657">
    <property type="entry name" value="MoPterin_dinucl-bd_dom"/>
</dbReference>
<dbReference type="PROSITE" id="PS51085">
    <property type="entry name" value="2FE2S_FER_2"/>
    <property type="match status" value="1"/>
</dbReference>